<evidence type="ECO:0000256" key="2">
    <source>
        <dbReference type="ARBA" id="ARBA00022801"/>
    </source>
</evidence>
<dbReference type="GO" id="GO:0047631">
    <property type="term" value="F:ADP-ribose diphosphatase activity"/>
    <property type="evidence" value="ECO:0007669"/>
    <property type="project" value="UniProtKB-EC"/>
</dbReference>
<reference evidence="4 5" key="1">
    <citation type="submission" date="2014-03" db="EMBL/GenBank/DDBJ databases">
        <title>Genomics of Bifidobacteria.</title>
        <authorList>
            <person name="Ventura M."/>
            <person name="Milani C."/>
            <person name="Lugli G.A."/>
        </authorList>
    </citation>
    <scope>NUCLEOTIDE SEQUENCE [LARGE SCALE GENOMIC DNA]</scope>
    <source>
        <strain evidence="4 5">LMG 10736</strain>
    </source>
</reference>
<dbReference type="OrthoDB" id="9806150at2"/>
<dbReference type="EMBL" id="JGYQ01000007">
    <property type="protein sequence ID" value="KFI48243.1"/>
    <property type="molecule type" value="Genomic_DNA"/>
</dbReference>
<dbReference type="CDD" id="cd24161">
    <property type="entry name" value="NUDIX_ADPRase_Ndx2"/>
    <property type="match status" value="1"/>
</dbReference>
<dbReference type="RefSeq" id="WP_033490037.1">
    <property type="nucleotide sequence ID" value="NZ_JGYQ01000007.1"/>
</dbReference>
<dbReference type="EC" id="3.6.1.13" evidence="4"/>
<dbReference type="Gene3D" id="3.90.79.10">
    <property type="entry name" value="Nucleoside Triphosphate Pyrophosphohydrolase"/>
    <property type="match status" value="1"/>
</dbReference>
<comment type="caution">
    <text evidence="4">The sequence shown here is derived from an EMBL/GenBank/DDBJ whole genome shotgun (WGS) entry which is preliminary data.</text>
</comment>
<comment type="cofactor">
    <cofactor evidence="1">
        <name>Mg(2+)</name>
        <dbReference type="ChEBI" id="CHEBI:18420"/>
    </cofactor>
</comment>
<organism evidence="4 5">
    <name type="scientific">Bifidobacterium boum</name>
    <dbReference type="NCBI Taxonomy" id="78343"/>
    <lineage>
        <taxon>Bacteria</taxon>
        <taxon>Bacillati</taxon>
        <taxon>Actinomycetota</taxon>
        <taxon>Actinomycetes</taxon>
        <taxon>Bifidobacteriales</taxon>
        <taxon>Bifidobacteriaceae</taxon>
        <taxon>Bifidobacterium</taxon>
    </lineage>
</organism>
<evidence type="ECO:0000259" key="3">
    <source>
        <dbReference type="PROSITE" id="PS51462"/>
    </source>
</evidence>
<accession>A0A086ZNZ3</accession>
<dbReference type="AlphaFoldDB" id="A0A086ZNZ3"/>
<evidence type="ECO:0000313" key="5">
    <source>
        <dbReference type="Proteomes" id="UP000029093"/>
    </source>
</evidence>
<proteinExistence type="predicted"/>
<sequence>MSETTFRRFDPWRPAPVKEEARHQVMHSHYFNVDQVSFDSSQVGHFERFIVEENNGDTVGIIGLTDDGRIPLVEQYRLPTHRWTLEIPAGHALDSNERPHEVAVRKLKEEAGYEAKELVQVARFINTPSFSTQHTAIFFASGLTPVERGELGPETPRPDVRLVTPEEASDMITNATIVDAKTIIAIMRLREHLEAEQAEQSGAHPRLIQRIAKARSDRRTK</sequence>
<dbReference type="Pfam" id="PF00293">
    <property type="entry name" value="NUDIX"/>
    <property type="match status" value="1"/>
</dbReference>
<protein>
    <submittedName>
        <fullName evidence="4">NTP pyrophosphohydrolase</fullName>
        <ecNumber evidence="4">3.6.1.13</ecNumber>
    </submittedName>
</protein>
<dbReference type="GeneID" id="303203567"/>
<dbReference type="SUPFAM" id="SSF55811">
    <property type="entry name" value="Nudix"/>
    <property type="match status" value="1"/>
</dbReference>
<name>A0A086ZNZ3_9BIFI</name>
<dbReference type="PANTHER" id="PTHR11839:SF18">
    <property type="entry name" value="NUDIX HYDROLASE DOMAIN-CONTAINING PROTEIN"/>
    <property type="match status" value="1"/>
</dbReference>
<feature type="domain" description="Nudix hydrolase" evidence="3">
    <location>
        <begin position="54"/>
        <end position="185"/>
    </location>
</feature>
<evidence type="ECO:0000313" key="4">
    <source>
        <dbReference type="EMBL" id="KFI48243.1"/>
    </source>
</evidence>
<dbReference type="InterPro" id="IPR015797">
    <property type="entry name" value="NUDIX_hydrolase-like_dom_sf"/>
</dbReference>
<evidence type="ECO:0000256" key="1">
    <source>
        <dbReference type="ARBA" id="ARBA00001946"/>
    </source>
</evidence>
<dbReference type="GO" id="GO:0019693">
    <property type="term" value="P:ribose phosphate metabolic process"/>
    <property type="evidence" value="ECO:0007669"/>
    <property type="project" value="TreeGrafter"/>
</dbReference>
<dbReference type="PROSITE" id="PS51462">
    <property type="entry name" value="NUDIX"/>
    <property type="match status" value="1"/>
</dbReference>
<dbReference type="InterPro" id="IPR000086">
    <property type="entry name" value="NUDIX_hydrolase_dom"/>
</dbReference>
<dbReference type="Proteomes" id="UP000029093">
    <property type="component" value="Unassembled WGS sequence"/>
</dbReference>
<keyword evidence="2 4" id="KW-0378">Hydrolase</keyword>
<dbReference type="GO" id="GO:0006753">
    <property type="term" value="P:nucleoside phosphate metabolic process"/>
    <property type="evidence" value="ECO:0007669"/>
    <property type="project" value="TreeGrafter"/>
</dbReference>
<keyword evidence="5" id="KW-1185">Reference proteome</keyword>
<gene>
    <name evidence="4" type="ORF">BBOU_0373</name>
</gene>
<dbReference type="PANTHER" id="PTHR11839">
    <property type="entry name" value="UDP/ADP-SUGAR PYROPHOSPHATASE"/>
    <property type="match status" value="1"/>
</dbReference>